<gene>
    <name evidence="5" type="ORF">GCM10009559_11300</name>
</gene>
<reference evidence="5 6" key="1">
    <citation type="journal article" date="2019" name="Int. J. Syst. Evol. Microbiol.">
        <title>The Global Catalogue of Microorganisms (GCM) 10K type strain sequencing project: providing services to taxonomists for standard genome sequencing and annotation.</title>
        <authorList>
            <consortium name="The Broad Institute Genomics Platform"/>
            <consortium name="The Broad Institute Genome Sequencing Center for Infectious Disease"/>
            <person name="Wu L."/>
            <person name="Ma J."/>
        </authorList>
    </citation>
    <scope>NUCLEOTIDE SEQUENCE [LARGE SCALE GENOMIC DNA]</scope>
    <source>
        <strain evidence="5 6">JCM 11117</strain>
    </source>
</reference>
<evidence type="ECO:0000259" key="4">
    <source>
        <dbReference type="PROSITE" id="PS51819"/>
    </source>
</evidence>
<dbReference type="EMBL" id="BAAAHP010000031">
    <property type="protein sequence ID" value="GAA0926246.1"/>
    <property type="molecule type" value="Genomic_DNA"/>
</dbReference>
<keyword evidence="6" id="KW-1185">Reference proteome</keyword>
<name>A0ABN1PCN9_9PSEU</name>
<dbReference type="SMART" id="SM00116">
    <property type="entry name" value="CBS"/>
    <property type="match status" value="2"/>
</dbReference>
<dbReference type="SUPFAM" id="SSF54631">
    <property type="entry name" value="CBS-domain pair"/>
    <property type="match status" value="1"/>
</dbReference>
<feature type="domain" description="VOC" evidence="4">
    <location>
        <begin position="149"/>
        <end position="261"/>
    </location>
</feature>
<dbReference type="InterPro" id="IPR004360">
    <property type="entry name" value="Glyas_Fos-R_dOase_dom"/>
</dbReference>
<comment type="caution">
    <text evidence="5">The sequence shown here is derived from an EMBL/GenBank/DDBJ whole genome shotgun (WGS) entry which is preliminary data.</text>
</comment>
<dbReference type="Pfam" id="PF00571">
    <property type="entry name" value="CBS"/>
    <property type="match status" value="2"/>
</dbReference>
<organism evidence="5 6">
    <name type="scientific">Pseudonocardia zijingensis</name>
    <dbReference type="NCBI Taxonomy" id="153376"/>
    <lineage>
        <taxon>Bacteria</taxon>
        <taxon>Bacillati</taxon>
        <taxon>Actinomycetota</taxon>
        <taxon>Actinomycetes</taxon>
        <taxon>Pseudonocardiales</taxon>
        <taxon>Pseudonocardiaceae</taxon>
        <taxon>Pseudonocardia</taxon>
    </lineage>
</organism>
<feature type="domain" description="CBS" evidence="3">
    <location>
        <begin position="18"/>
        <end position="75"/>
    </location>
</feature>
<dbReference type="Gene3D" id="3.10.580.10">
    <property type="entry name" value="CBS-domain"/>
    <property type="match status" value="1"/>
</dbReference>
<evidence type="ECO:0000256" key="2">
    <source>
        <dbReference type="PROSITE-ProRule" id="PRU00703"/>
    </source>
</evidence>
<dbReference type="PROSITE" id="PS51819">
    <property type="entry name" value="VOC"/>
    <property type="match status" value="1"/>
</dbReference>
<dbReference type="PANTHER" id="PTHR43080:SF2">
    <property type="entry name" value="CBS DOMAIN-CONTAINING PROTEIN"/>
    <property type="match status" value="1"/>
</dbReference>
<dbReference type="PANTHER" id="PTHR43080">
    <property type="entry name" value="CBS DOMAIN-CONTAINING PROTEIN CBSX3, MITOCHONDRIAL"/>
    <property type="match status" value="1"/>
</dbReference>
<dbReference type="InterPro" id="IPR000644">
    <property type="entry name" value="CBS_dom"/>
</dbReference>
<dbReference type="CDD" id="cd07247">
    <property type="entry name" value="SgaA_N_like"/>
    <property type="match status" value="1"/>
</dbReference>
<evidence type="ECO:0000313" key="5">
    <source>
        <dbReference type="EMBL" id="GAA0926246.1"/>
    </source>
</evidence>
<protein>
    <recommendedName>
        <fullName evidence="7">Glyoxalase</fullName>
    </recommendedName>
</protein>
<evidence type="ECO:0000259" key="3">
    <source>
        <dbReference type="PROSITE" id="PS51371"/>
    </source>
</evidence>
<sequence length="262" mass="27396">MTTTTRDVRPSDPVRRIMTRVVATVPSWQSLQDVARELAADEVSCVLVADGSRALGLISERDVVGTVAAGRSLDEVQAADVMTPELVWAGPDDSIADTASLMLDAGVRHLPVGDGAEAVGVVSARDVLDVLLTGERNRVVAEDATGGPAVVHFEIGAVDGDRSRRFYSRLFGWSIDVDDRTDYGVVRTRSDTGIGGGVVAAPPGVPPWVTFYVAVPDLDDVLARAGELGGRSVMPPTEIGAGMAVAMFADPDGNVVGLVTES</sequence>
<dbReference type="PROSITE" id="PS51371">
    <property type="entry name" value="CBS"/>
    <property type="match status" value="2"/>
</dbReference>
<dbReference type="InterPro" id="IPR037523">
    <property type="entry name" value="VOC_core"/>
</dbReference>
<keyword evidence="1 2" id="KW-0129">CBS domain</keyword>
<proteinExistence type="predicted"/>
<dbReference type="InterPro" id="IPR046342">
    <property type="entry name" value="CBS_dom_sf"/>
</dbReference>
<dbReference type="InterPro" id="IPR051257">
    <property type="entry name" value="Diverse_CBS-Domain"/>
</dbReference>
<accession>A0ABN1PCN9</accession>
<dbReference type="Gene3D" id="3.10.180.10">
    <property type="entry name" value="2,3-Dihydroxybiphenyl 1,2-Dioxygenase, domain 1"/>
    <property type="match status" value="1"/>
</dbReference>
<evidence type="ECO:0008006" key="7">
    <source>
        <dbReference type="Google" id="ProtNLM"/>
    </source>
</evidence>
<dbReference type="Proteomes" id="UP001499967">
    <property type="component" value="Unassembled WGS sequence"/>
</dbReference>
<dbReference type="SUPFAM" id="SSF54593">
    <property type="entry name" value="Glyoxalase/Bleomycin resistance protein/Dihydroxybiphenyl dioxygenase"/>
    <property type="match status" value="1"/>
</dbReference>
<feature type="domain" description="CBS" evidence="3">
    <location>
        <begin position="82"/>
        <end position="139"/>
    </location>
</feature>
<dbReference type="RefSeq" id="WP_343939646.1">
    <property type="nucleotide sequence ID" value="NZ_BAAAHP010000031.1"/>
</dbReference>
<dbReference type="InterPro" id="IPR029068">
    <property type="entry name" value="Glyas_Bleomycin-R_OHBP_Dase"/>
</dbReference>
<dbReference type="Pfam" id="PF00903">
    <property type="entry name" value="Glyoxalase"/>
    <property type="match status" value="1"/>
</dbReference>
<evidence type="ECO:0000313" key="6">
    <source>
        <dbReference type="Proteomes" id="UP001499967"/>
    </source>
</evidence>
<evidence type="ECO:0000256" key="1">
    <source>
        <dbReference type="ARBA" id="ARBA00023122"/>
    </source>
</evidence>